<dbReference type="EMBL" id="CAXAJV020001301">
    <property type="protein sequence ID" value="CAL7951622.1"/>
    <property type="molecule type" value="Genomic_DNA"/>
</dbReference>
<organism evidence="2 3">
    <name type="scientific">Xylocopa violacea</name>
    <name type="common">Violet carpenter bee</name>
    <name type="synonym">Apis violacea</name>
    <dbReference type="NCBI Taxonomy" id="135666"/>
    <lineage>
        <taxon>Eukaryota</taxon>
        <taxon>Metazoa</taxon>
        <taxon>Ecdysozoa</taxon>
        <taxon>Arthropoda</taxon>
        <taxon>Hexapoda</taxon>
        <taxon>Insecta</taxon>
        <taxon>Pterygota</taxon>
        <taxon>Neoptera</taxon>
        <taxon>Endopterygota</taxon>
        <taxon>Hymenoptera</taxon>
        <taxon>Apocrita</taxon>
        <taxon>Aculeata</taxon>
        <taxon>Apoidea</taxon>
        <taxon>Anthophila</taxon>
        <taxon>Apidae</taxon>
        <taxon>Xylocopa</taxon>
        <taxon>Xylocopa</taxon>
    </lineage>
</organism>
<feature type="compositionally biased region" description="Basic and acidic residues" evidence="1">
    <location>
        <begin position="218"/>
        <end position="230"/>
    </location>
</feature>
<evidence type="ECO:0000256" key="1">
    <source>
        <dbReference type="SAM" id="MobiDB-lite"/>
    </source>
</evidence>
<dbReference type="Proteomes" id="UP001642520">
    <property type="component" value="Unassembled WGS sequence"/>
</dbReference>
<proteinExistence type="predicted"/>
<feature type="compositionally biased region" description="Polar residues" evidence="1">
    <location>
        <begin position="232"/>
        <end position="248"/>
    </location>
</feature>
<feature type="region of interest" description="Disordered" evidence="1">
    <location>
        <begin position="218"/>
        <end position="253"/>
    </location>
</feature>
<accession>A0ABP1PGZ7</accession>
<gene>
    <name evidence="2" type="ORF">XYLVIOL_LOCUS10620</name>
</gene>
<name>A0ABP1PGZ7_XYLVO</name>
<sequence length="349" mass="40150">MLITNKIEKSDDKNGSREEKLRNRAMRENRRKFNSKYKNLKNQKLWKLKLIKRLVNDLKNYGPTNLIHINVLSTIIGKVIRIWTSKGRLYRTINDQTNRNDAIDIQYHKQPSNDIGHFTLVGNNDPTNVEHDLNACLFAVIAAQTGKSTNDIRTDTIRFINNNTKRMIDEIDQLVSTDYVNGMSLMISGARYIGTSPRDAAIILDNSQDVLCHGCRERGHPRGHASDRNARRTTNSVENYSRSSNSRKSGFLSRHDQDNVAHIALKHTTAKDAMRRLNNGATSEAVTLSRRDLETNNYEIPKMKEYYNGQEFSGELDINRVTLVLRHHQNKYRDPEADVFVHTIYPRSS</sequence>
<reference evidence="2 3" key="1">
    <citation type="submission" date="2024-08" db="EMBL/GenBank/DDBJ databases">
        <authorList>
            <person name="Will J Nash"/>
            <person name="Angela Man"/>
            <person name="Seanna McTaggart"/>
            <person name="Kendall Baker"/>
            <person name="Tom Barker"/>
            <person name="Leah Catchpole"/>
            <person name="Alex Durrant"/>
            <person name="Karim Gharbi"/>
            <person name="Naomi Irish"/>
            <person name="Gemy Kaithakottil"/>
            <person name="Debby Ku"/>
            <person name="Aaliyah Providence"/>
            <person name="Felix Shaw"/>
            <person name="David Swarbreck"/>
            <person name="Chris Watkins"/>
            <person name="Ann M. McCartney"/>
            <person name="Giulio Formenti"/>
            <person name="Alice Mouton"/>
            <person name="Noel Vella"/>
            <person name="Bjorn M von Reumont"/>
            <person name="Adriana Vella"/>
            <person name="Wilfried Haerty"/>
        </authorList>
    </citation>
    <scope>NUCLEOTIDE SEQUENCE [LARGE SCALE GENOMIC DNA]</scope>
</reference>
<evidence type="ECO:0000313" key="2">
    <source>
        <dbReference type="EMBL" id="CAL7951622.1"/>
    </source>
</evidence>
<keyword evidence="3" id="KW-1185">Reference proteome</keyword>
<comment type="caution">
    <text evidence="2">The sequence shown here is derived from an EMBL/GenBank/DDBJ whole genome shotgun (WGS) entry which is preliminary data.</text>
</comment>
<protein>
    <submittedName>
        <fullName evidence="2">Uncharacterized protein</fullName>
    </submittedName>
</protein>
<evidence type="ECO:0000313" key="3">
    <source>
        <dbReference type="Proteomes" id="UP001642520"/>
    </source>
</evidence>